<feature type="domain" description="UPF0029" evidence="4">
    <location>
        <begin position="143"/>
        <end position="196"/>
    </location>
</feature>
<dbReference type="InterPro" id="IPR001498">
    <property type="entry name" value="Impact_N"/>
</dbReference>
<evidence type="ECO:0000259" key="3">
    <source>
        <dbReference type="Pfam" id="PF01205"/>
    </source>
</evidence>
<sequence>MAEKRRMVPAGEVRVEIQVVNSRFIACVSAAPSVDEARAFISRIKSDYPDATHHVPAFIVGHGQNVITHCTDDGEPSGTAGRPVLTVLTGSGLGDIVGVVVRYFGGTKLGTGGLVRAYTEATQKALEVLPRAQKVSTTTLMFELEYSQLGGIRRLVKDYEGVILDEDFQANIWMTARFMTDRVTEFQSDLRDFCRGGIPTEILEVNPDVIFPEISKDDPSTGLPESGVGRKK</sequence>
<gene>
    <name evidence="5" type="ORF">LARV_02589</name>
</gene>
<evidence type="ECO:0000313" key="5">
    <source>
        <dbReference type="EMBL" id="GAP14813.1"/>
    </source>
</evidence>
<name>A0A0S7BGS6_9CHLR</name>
<feature type="region of interest" description="Disordered" evidence="2">
    <location>
        <begin position="213"/>
        <end position="232"/>
    </location>
</feature>
<dbReference type="PANTHER" id="PTHR16301:SF20">
    <property type="entry name" value="IMPACT FAMILY MEMBER YIGZ"/>
    <property type="match status" value="1"/>
</dbReference>
<dbReference type="GO" id="GO:0006446">
    <property type="term" value="P:regulation of translational initiation"/>
    <property type="evidence" value="ECO:0007669"/>
    <property type="project" value="TreeGrafter"/>
</dbReference>
<reference evidence="5" key="1">
    <citation type="submission" date="2015-07" db="EMBL/GenBank/DDBJ databases">
        <title>Draft Genome Sequences of Anaerolinea thermolimosa IMO-1, Bellilinea caldifistulae GOMI-1, Leptolinea tardivitalis YMTK-2, Levilinea saccharolytica KIBI-1,Longilinea arvoryzae KOME-1, Previously Described as Members of the Anaerolineaceae (Chloroflexi).</title>
        <authorList>
            <person name="Sekiguchi Y."/>
            <person name="Ohashi A."/>
            <person name="Matsuura N."/>
            <person name="Tourlousse M.D."/>
        </authorList>
    </citation>
    <scope>NUCLEOTIDE SEQUENCE [LARGE SCALE GENOMIC DNA]</scope>
    <source>
        <strain evidence="5">KOME-1</strain>
    </source>
</reference>
<dbReference type="NCBIfam" id="TIGR00257">
    <property type="entry name" value="IMPACT_YIGZ"/>
    <property type="match status" value="1"/>
</dbReference>
<keyword evidence="6" id="KW-1185">Reference proteome</keyword>
<dbReference type="InterPro" id="IPR023582">
    <property type="entry name" value="Impact"/>
</dbReference>
<dbReference type="InterPro" id="IPR015269">
    <property type="entry name" value="UPF0029_Impact_C"/>
</dbReference>
<dbReference type="InterPro" id="IPR020568">
    <property type="entry name" value="Ribosomal_Su5_D2-typ_SF"/>
</dbReference>
<dbReference type="GO" id="GO:0005737">
    <property type="term" value="C:cytoplasm"/>
    <property type="evidence" value="ECO:0007669"/>
    <property type="project" value="TreeGrafter"/>
</dbReference>
<evidence type="ECO:0000313" key="6">
    <source>
        <dbReference type="Proteomes" id="UP000055060"/>
    </source>
</evidence>
<evidence type="ECO:0000256" key="2">
    <source>
        <dbReference type="SAM" id="MobiDB-lite"/>
    </source>
</evidence>
<comment type="similarity">
    <text evidence="1">Belongs to the IMPACT family.</text>
</comment>
<dbReference type="PANTHER" id="PTHR16301">
    <property type="entry name" value="IMPACT-RELATED"/>
    <property type="match status" value="1"/>
</dbReference>
<dbReference type="Gene3D" id="3.30.230.30">
    <property type="entry name" value="Impact, N-terminal domain"/>
    <property type="match status" value="1"/>
</dbReference>
<dbReference type="InterPro" id="IPR036956">
    <property type="entry name" value="Impact_N_sf"/>
</dbReference>
<dbReference type="SUPFAM" id="SSF54211">
    <property type="entry name" value="Ribosomal protein S5 domain 2-like"/>
    <property type="match status" value="1"/>
</dbReference>
<dbReference type="Proteomes" id="UP000055060">
    <property type="component" value="Unassembled WGS sequence"/>
</dbReference>
<dbReference type="InterPro" id="IPR015796">
    <property type="entry name" value="Impact_YigZ-like"/>
</dbReference>
<feature type="domain" description="Impact N-terminal" evidence="3">
    <location>
        <begin position="21"/>
        <end position="126"/>
    </location>
</feature>
<dbReference type="Pfam" id="PF09186">
    <property type="entry name" value="DUF1949"/>
    <property type="match status" value="1"/>
</dbReference>
<dbReference type="AlphaFoldDB" id="A0A0S7BGS6"/>
<dbReference type="OrthoDB" id="9813771at2"/>
<dbReference type="EMBL" id="DF967972">
    <property type="protein sequence ID" value="GAP14813.1"/>
    <property type="molecule type" value="Genomic_DNA"/>
</dbReference>
<dbReference type="InterPro" id="IPR035647">
    <property type="entry name" value="EFG_III/V"/>
</dbReference>
<proteinExistence type="inferred from homology"/>
<organism evidence="5">
    <name type="scientific">Longilinea arvoryzae</name>
    <dbReference type="NCBI Taxonomy" id="360412"/>
    <lineage>
        <taxon>Bacteria</taxon>
        <taxon>Bacillati</taxon>
        <taxon>Chloroflexota</taxon>
        <taxon>Anaerolineae</taxon>
        <taxon>Anaerolineales</taxon>
        <taxon>Anaerolineaceae</taxon>
        <taxon>Longilinea</taxon>
    </lineage>
</organism>
<dbReference type="InterPro" id="IPR020569">
    <property type="entry name" value="UPF0029_Impact_CS"/>
</dbReference>
<dbReference type="RefSeq" id="WP_152031794.1">
    <property type="nucleotide sequence ID" value="NZ_DF967972.1"/>
</dbReference>
<dbReference type="Pfam" id="PF01205">
    <property type="entry name" value="Impact_N"/>
    <property type="match status" value="1"/>
</dbReference>
<evidence type="ECO:0000259" key="4">
    <source>
        <dbReference type="Pfam" id="PF09186"/>
    </source>
</evidence>
<protein>
    <submittedName>
        <fullName evidence="5">Uncharacterized protein, YigZ family</fullName>
    </submittedName>
</protein>
<evidence type="ECO:0000256" key="1">
    <source>
        <dbReference type="ARBA" id="ARBA00007665"/>
    </source>
</evidence>
<dbReference type="PROSITE" id="PS00910">
    <property type="entry name" value="UPF0029"/>
    <property type="match status" value="1"/>
</dbReference>
<dbReference type="STRING" id="360412.LARV_02589"/>
<dbReference type="SUPFAM" id="SSF54980">
    <property type="entry name" value="EF-G C-terminal domain-like"/>
    <property type="match status" value="1"/>
</dbReference>
<accession>A0A0S7BGS6</accession>
<dbReference type="Gene3D" id="3.30.70.240">
    <property type="match status" value="1"/>
</dbReference>